<feature type="transmembrane region" description="Helical" evidence="5">
    <location>
        <begin position="105"/>
        <end position="125"/>
    </location>
</feature>
<evidence type="ECO:0000313" key="7">
    <source>
        <dbReference type="EMBL" id="KXS16547.1"/>
    </source>
</evidence>
<feature type="transmembrane region" description="Helical" evidence="5">
    <location>
        <begin position="36"/>
        <end position="57"/>
    </location>
</feature>
<keyword evidence="2 5" id="KW-0812">Transmembrane</keyword>
<evidence type="ECO:0000256" key="4">
    <source>
        <dbReference type="ARBA" id="ARBA00023136"/>
    </source>
</evidence>
<dbReference type="GO" id="GO:0012505">
    <property type="term" value="C:endomembrane system"/>
    <property type="evidence" value="ECO:0007669"/>
    <property type="project" value="UniProtKB-SubCell"/>
</dbReference>
<protein>
    <recommendedName>
        <fullName evidence="6">DUF202 domain-containing protein</fullName>
    </recommendedName>
</protein>
<feature type="transmembrane region" description="Helical" evidence="5">
    <location>
        <begin position="63"/>
        <end position="85"/>
    </location>
</feature>
<keyword evidence="8" id="KW-1185">Reference proteome</keyword>
<dbReference type="STRING" id="1344416.A0A139AID2"/>
<dbReference type="PANTHER" id="PTHR46140">
    <property type="entry name" value="VACUOLAR TRANSPORTER CHAPERONE 1-RELATED"/>
    <property type="match status" value="1"/>
</dbReference>
<dbReference type="GO" id="GO:0000329">
    <property type="term" value="C:fungal-type vacuole membrane"/>
    <property type="evidence" value="ECO:0007669"/>
    <property type="project" value="TreeGrafter"/>
</dbReference>
<dbReference type="Pfam" id="PF02656">
    <property type="entry name" value="DUF202"/>
    <property type="match status" value="1"/>
</dbReference>
<dbReference type="InterPro" id="IPR003807">
    <property type="entry name" value="DUF202"/>
</dbReference>
<evidence type="ECO:0000313" key="8">
    <source>
        <dbReference type="Proteomes" id="UP000070544"/>
    </source>
</evidence>
<accession>A0A139AID2</accession>
<dbReference type="GO" id="GO:0033254">
    <property type="term" value="C:vacuolar transporter chaperone complex"/>
    <property type="evidence" value="ECO:0007669"/>
    <property type="project" value="TreeGrafter"/>
</dbReference>
<evidence type="ECO:0000256" key="1">
    <source>
        <dbReference type="ARBA" id="ARBA00004127"/>
    </source>
</evidence>
<organism evidence="7 8">
    <name type="scientific">Gonapodya prolifera (strain JEL478)</name>
    <name type="common">Monoblepharis prolifera</name>
    <dbReference type="NCBI Taxonomy" id="1344416"/>
    <lineage>
        <taxon>Eukaryota</taxon>
        <taxon>Fungi</taxon>
        <taxon>Fungi incertae sedis</taxon>
        <taxon>Chytridiomycota</taxon>
        <taxon>Chytridiomycota incertae sedis</taxon>
        <taxon>Monoblepharidomycetes</taxon>
        <taxon>Monoblepharidales</taxon>
        <taxon>Gonapodyaceae</taxon>
        <taxon>Gonapodya</taxon>
    </lineage>
</organism>
<dbReference type="InterPro" id="IPR051572">
    <property type="entry name" value="VTC_Complex_Subunit"/>
</dbReference>
<dbReference type="OrthoDB" id="2243669at2759"/>
<dbReference type="OMA" id="MAIMIYA"/>
<proteinExistence type="predicted"/>
<evidence type="ECO:0000256" key="3">
    <source>
        <dbReference type="ARBA" id="ARBA00022989"/>
    </source>
</evidence>
<keyword evidence="3 5" id="KW-1133">Transmembrane helix</keyword>
<evidence type="ECO:0000256" key="5">
    <source>
        <dbReference type="SAM" id="Phobius"/>
    </source>
</evidence>
<evidence type="ECO:0000256" key="2">
    <source>
        <dbReference type="ARBA" id="ARBA00022692"/>
    </source>
</evidence>
<sequence length="128" mass="14552">MPEHYASTRPLQPGEKPIILPVRVEPKVVFANERTFLTWMHFGVVLTTLSVTLLNFADYVGQIAGLFFTLAATGTLVYGLMLFLWRSQKIRNRDREPYDNVIGPIALTAVLFLGVFLNVVMRVVAWER</sequence>
<comment type="subcellular location">
    <subcellularLocation>
        <location evidence="1">Endomembrane system</location>
        <topology evidence="1">Multi-pass membrane protein</topology>
    </subcellularLocation>
</comment>
<feature type="domain" description="DUF202" evidence="6">
    <location>
        <begin position="27"/>
        <end position="88"/>
    </location>
</feature>
<evidence type="ECO:0000259" key="6">
    <source>
        <dbReference type="Pfam" id="PF02656"/>
    </source>
</evidence>
<dbReference type="PANTHER" id="PTHR46140:SF1">
    <property type="entry name" value="VACUOLAR TRANSPORTER CHAPERONE COMPLEX SUBUNIT 4-RELATED"/>
    <property type="match status" value="1"/>
</dbReference>
<dbReference type="Proteomes" id="UP000070544">
    <property type="component" value="Unassembled WGS sequence"/>
</dbReference>
<name>A0A139AID2_GONPJ</name>
<dbReference type="EMBL" id="KQ965752">
    <property type="protein sequence ID" value="KXS16547.1"/>
    <property type="molecule type" value="Genomic_DNA"/>
</dbReference>
<reference evidence="7 8" key="1">
    <citation type="journal article" date="2015" name="Genome Biol. Evol.">
        <title>Phylogenomic analyses indicate that early fungi evolved digesting cell walls of algal ancestors of land plants.</title>
        <authorList>
            <person name="Chang Y."/>
            <person name="Wang S."/>
            <person name="Sekimoto S."/>
            <person name="Aerts A.L."/>
            <person name="Choi C."/>
            <person name="Clum A."/>
            <person name="LaButti K.M."/>
            <person name="Lindquist E.A."/>
            <person name="Yee Ngan C."/>
            <person name="Ohm R.A."/>
            <person name="Salamov A.A."/>
            <person name="Grigoriev I.V."/>
            <person name="Spatafora J.W."/>
            <person name="Berbee M.L."/>
        </authorList>
    </citation>
    <scope>NUCLEOTIDE SEQUENCE [LARGE SCALE GENOMIC DNA]</scope>
    <source>
        <strain evidence="7 8">JEL478</strain>
    </source>
</reference>
<dbReference type="AlphaFoldDB" id="A0A139AID2"/>
<keyword evidence="4 5" id="KW-0472">Membrane</keyword>
<gene>
    <name evidence="7" type="ORF">M427DRAFT_97734</name>
</gene>